<dbReference type="AlphaFoldDB" id="A0A8J5CYS7"/>
<gene>
    <name evidence="2" type="ORF">GWK47_038186</name>
</gene>
<protein>
    <submittedName>
        <fullName evidence="2">Uncharacterized protein</fullName>
    </submittedName>
</protein>
<evidence type="ECO:0000313" key="2">
    <source>
        <dbReference type="EMBL" id="KAG0725656.1"/>
    </source>
</evidence>
<dbReference type="EMBL" id="JACEEZ010005404">
    <property type="protein sequence ID" value="KAG0725656.1"/>
    <property type="molecule type" value="Genomic_DNA"/>
</dbReference>
<sequence length="107" mass="11410">MNSYRPSIVTGVQRPCSTAASSPGFGDRHGESAVQLHPLLEVIPLVLSARPLPSAEHVSNCTQRVPGGMVMCWKNAITSPNTSSLCSPYVKEDAHVFINVPGTKPVK</sequence>
<evidence type="ECO:0000313" key="3">
    <source>
        <dbReference type="Proteomes" id="UP000770661"/>
    </source>
</evidence>
<dbReference type="Proteomes" id="UP000770661">
    <property type="component" value="Unassembled WGS sequence"/>
</dbReference>
<comment type="caution">
    <text evidence="2">The sequence shown here is derived from an EMBL/GenBank/DDBJ whole genome shotgun (WGS) entry which is preliminary data.</text>
</comment>
<proteinExistence type="predicted"/>
<name>A0A8J5CYS7_CHIOP</name>
<keyword evidence="3" id="KW-1185">Reference proteome</keyword>
<feature type="region of interest" description="Disordered" evidence="1">
    <location>
        <begin position="1"/>
        <end position="30"/>
    </location>
</feature>
<accession>A0A8J5CYS7</accession>
<reference evidence="2" key="1">
    <citation type="submission" date="2020-07" db="EMBL/GenBank/DDBJ databases">
        <title>The High-quality genome of the commercially important snow crab, Chionoecetes opilio.</title>
        <authorList>
            <person name="Jeong J.-H."/>
            <person name="Ryu S."/>
        </authorList>
    </citation>
    <scope>NUCLEOTIDE SEQUENCE</scope>
    <source>
        <strain evidence="2">MADBK_172401_WGS</strain>
        <tissue evidence="2">Digestive gland</tissue>
    </source>
</reference>
<organism evidence="2 3">
    <name type="scientific">Chionoecetes opilio</name>
    <name type="common">Atlantic snow crab</name>
    <name type="synonym">Cancer opilio</name>
    <dbReference type="NCBI Taxonomy" id="41210"/>
    <lineage>
        <taxon>Eukaryota</taxon>
        <taxon>Metazoa</taxon>
        <taxon>Ecdysozoa</taxon>
        <taxon>Arthropoda</taxon>
        <taxon>Crustacea</taxon>
        <taxon>Multicrustacea</taxon>
        <taxon>Malacostraca</taxon>
        <taxon>Eumalacostraca</taxon>
        <taxon>Eucarida</taxon>
        <taxon>Decapoda</taxon>
        <taxon>Pleocyemata</taxon>
        <taxon>Brachyura</taxon>
        <taxon>Eubrachyura</taxon>
        <taxon>Majoidea</taxon>
        <taxon>Majidae</taxon>
        <taxon>Chionoecetes</taxon>
    </lineage>
</organism>
<evidence type="ECO:0000256" key="1">
    <source>
        <dbReference type="SAM" id="MobiDB-lite"/>
    </source>
</evidence>